<protein>
    <submittedName>
        <fullName evidence="1">Uncharacterized protein</fullName>
    </submittedName>
</protein>
<accession>A0ACB9ZY93</accession>
<sequence>MNPCFPDWNIEAELPVLHQKKPFGLEHELVELLWENGQVVLHSQTHRKSGPAGVPDHPFDSSTRQLNNNNNSNNKQATTSCGNPTATLIQDNDTVSWIHCQVDDPFDKEFSSNFLPVIPLPTPQLEDPPHKQQIQHCRTHPSTNFGPNPLPAPRFQSDSNNVRGGVSKCPNVLLKADLGSSNSGPRPSSHMIIGEVREYSMRTVGSSHCGSNQVAMDADTSRASSCGIGNNDLSAAAVVKDYEGKLGSQNYERGERETHELANTSSSGGSGTSFGRTCTATDSLKRKSRDAEDSECQSEAAVLESEARKKPASKSGIARKSRAAEVHNLSERRRRDRINEKMRALQELLPHSNKSDKASMLDEAIEYMKSLQLQLQMMWMRSGMAPLMFPGVQHYMSRLGMGIGPPTLPPVPNPMHLSRLPLVDQTMTVASAPNQAALCPTSVINPINYQNQLQNSNFSEQYATYMGFHHPMQTSSQPINVFGFNSNMTQQNHNFAPPSNTNGSSAG</sequence>
<name>A0ACB9ZY93_CATRO</name>
<evidence type="ECO:0000313" key="1">
    <source>
        <dbReference type="EMBL" id="KAI5652246.1"/>
    </source>
</evidence>
<dbReference type="Proteomes" id="UP001060085">
    <property type="component" value="Linkage Group LG07"/>
</dbReference>
<keyword evidence="2" id="KW-1185">Reference proteome</keyword>
<organism evidence="1 2">
    <name type="scientific">Catharanthus roseus</name>
    <name type="common">Madagascar periwinkle</name>
    <name type="synonym">Vinca rosea</name>
    <dbReference type="NCBI Taxonomy" id="4058"/>
    <lineage>
        <taxon>Eukaryota</taxon>
        <taxon>Viridiplantae</taxon>
        <taxon>Streptophyta</taxon>
        <taxon>Embryophyta</taxon>
        <taxon>Tracheophyta</taxon>
        <taxon>Spermatophyta</taxon>
        <taxon>Magnoliopsida</taxon>
        <taxon>eudicotyledons</taxon>
        <taxon>Gunneridae</taxon>
        <taxon>Pentapetalae</taxon>
        <taxon>asterids</taxon>
        <taxon>lamiids</taxon>
        <taxon>Gentianales</taxon>
        <taxon>Apocynaceae</taxon>
        <taxon>Rauvolfioideae</taxon>
        <taxon>Vinceae</taxon>
        <taxon>Catharanthinae</taxon>
        <taxon>Catharanthus</taxon>
    </lineage>
</organism>
<evidence type="ECO:0000313" key="2">
    <source>
        <dbReference type="Proteomes" id="UP001060085"/>
    </source>
</evidence>
<gene>
    <name evidence="1" type="ORF">M9H77_29433</name>
</gene>
<proteinExistence type="predicted"/>
<reference evidence="2" key="1">
    <citation type="journal article" date="2023" name="Nat. Plants">
        <title>Single-cell RNA sequencing provides a high-resolution roadmap for understanding the multicellular compartmentation of specialized metabolism.</title>
        <authorList>
            <person name="Sun S."/>
            <person name="Shen X."/>
            <person name="Li Y."/>
            <person name="Li Y."/>
            <person name="Wang S."/>
            <person name="Li R."/>
            <person name="Zhang H."/>
            <person name="Shen G."/>
            <person name="Guo B."/>
            <person name="Wei J."/>
            <person name="Xu J."/>
            <person name="St-Pierre B."/>
            <person name="Chen S."/>
            <person name="Sun C."/>
        </authorList>
    </citation>
    <scope>NUCLEOTIDE SEQUENCE [LARGE SCALE GENOMIC DNA]</scope>
</reference>
<dbReference type="EMBL" id="CM044707">
    <property type="protein sequence ID" value="KAI5652246.1"/>
    <property type="molecule type" value="Genomic_DNA"/>
</dbReference>
<comment type="caution">
    <text evidence="1">The sequence shown here is derived from an EMBL/GenBank/DDBJ whole genome shotgun (WGS) entry which is preliminary data.</text>
</comment>